<evidence type="ECO:0000313" key="2">
    <source>
        <dbReference type="Proteomes" id="UP001164748"/>
    </source>
</evidence>
<protein>
    <submittedName>
        <fullName evidence="1">D-alanine--D-alanine ligase</fullName>
    </submittedName>
</protein>
<evidence type="ECO:0000313" key="1">
    <source>
        <dbReference type="EMBL" id="WBA10474.1"/>
    </source>
</evidence>
<accession>A0AA47LT40</accession>
<dbReference type="RefSeq" id="WP_269580482.1">
    <property type="nucleotide sequence ID" value="NZ_CP114589.1"/>
</dbReference>
<geneLocation type="plasmid" evidence="1 2">
    <name>unnamed</name>
</geneLocation>
<keyword evidence="1" id="KW-0436">Ligase</keyword>
<proteinExistence type="predicted"/>
<sequence length="370" mass="41404">MTKPSVTLVGQAGMPNYPVSRSLGWFEFLPAWCFYTPVVVQSIGLGLYYRSLTLPLIANPGIPLSGMVGEAKSEVFAQAGDTAQRYIAAYWRWTRPNLITPNIKKALLAELARAGITMPLVAKPDKGYRGAGVQRIDTEKKLFAYISTFPPERDIIFQALAPYEAEAGIFYIRYPGEESGHIFSLGLKYLPAVIGDGERTLAALIQHHDAASVRGHLYHQRHHHQLDEVIPAGVRIPLAFSGSHCRGAIFKDGSAWVTPALTAKMDTIAKDINGFYFGRFDIKFRDMASLKKGEALCIVEINGASSEPAHIWDSEGSYFQAISALLHQYRHLYHIGARLRLQGHKPPSLFALLRAWYQERRWMKQYPETD</sequence>
<dbReference type="EMBL" id="CP114589">
    <property type="protein sequence ID" value="WBA10474.1"/>
    <property type="molecule type" value="Genomic_DNA"/>
</dbReference>
<reference evidence="1" key="1">
    <citation type="submission" date="2022-09" db="EMBL/GenBank/DDBJ databases">
        <authorList>
            <person name="Li Z.-J."/>
        </authorList>
    </citation>
    <scope>NUCLEOTIDE SEQUENCE</scope>
    <source>
        <strain evidence="1">TGB11</strain>
        <plasmid evidence="1">unnamed</plasmid>
    </source>
</reference>
<gene>
    <name evidence="1" type="ORF">N8M53_14070</name>
</gene>
<dbReference type="Proteomes" id="UP001164748">
    <property type="component" value="Plasmid unnamed"/>
</dbReference>
<keyword evidence="1" id="KW-0614">Plasmid</keyword>
<organism evidence="1 2">
    <name type="scientific">Salinivibrio kushneri</name>
    <dbReference type="NCBI Taxonomy" id="1908198"/>
    <lineage>
        <taxon>Bacteria</taxon>
        <taxon>Pseudomonadati</taxon>
        <taxon>Pseudomonadota</taxon>
        <taxon>Gammaproteobacteria</taxon>
        <taxon>Vibrionales</taxon>
        <taxon>Vibrionaceae</taxon>
        <taxon>Salinivibrio</taxon>
    </lineage>
</organism>
<dbReference type="GO" id="GO:0016874">
    <property type="term" value="F:ligase activity"/>
    <property type="evidence" value="ECO:0007669"/>
    <property type="project" value="UniProtKB-KW"/>
</dbReference>
<dbReference type="AlphaFoldDB" id="A0AA47LT40"/>
<dbReference type="SUPFAM" id="SSF56059">
    <property type="entry name" value="Glutathione synthetase ATP-binding domain-like"/>
    <property type="match status" value="1"/>
</dbReference>
<name>A0AA47LT40_9GAMM</name>